<dbReference type="SUPFAM" id="SSF46785">
    <property type="entry name" value="Winged helix' DNA-binding domain"/>
    <property type="match status" value="1"/>
</dbReference>
<comment type="similarity">
    <text evidence="1">Belongs to the LysR transcriptional regulatory family.</text>
</comment>
<dbReference type="SUPFAM" id="SSF53850">
    <property type="entry name" value="Periplasmic binding protein-like II"/>
    <property type="match status" value="1"/>
</dbReference>
<evidence type="ECO:0000313" key="7">
    <source>
        <dbReference type="Proteomes" id="UP000317430"/>
    </source>
</evidence>
<dbReference type="AlphaFoldDB" id="A0A5C5SGU5"/>
<dbReference type="FunFam" id="1.10.10.10:FF:000001">
    <property type="entry name" value="LysR family transcriptional regulator"/>
    <property type="match status" value="1"/>
</dbReference>
<dbReference type="Gene3D" id="3.40.190.290">
    <property type="match status" value="1"/>
</dbReference>
<keyword evidence="4" id="KW-0804">Transcription</keyword>
<evidence type="ECO:0000313" key="6">
    <source>
        <dbReference type="EMBL" id="TWS99131.1"/>
    </source>
</evidence>
<dbReference type="OrthoDB" id="9803735at2"/>
<reference evidence="6 7" key="1">
    <citation type="submission" date="2019-08" db="EMBL/GenBank/DDBJ databases">
        <authorList>
            <person name="Lei W."/>
        </authorList>
    </citation>
    <scope>NUCLEOTIDE SEQUENCE [LARGE SCALE GENOMIC DNA]</scope>
    <source>
        <strain evidence="6 7">CCUG 66496</strain>
    </source>
</reference>
<dbReference type="Proteomes" id="UP000317430">
    <property type="component" value="Unassembled WGS sequence"/>
</dbReference>
<evidence type="ECO:0000256" key="4">
    <source>
        <dbReference type="ARBA" id="ARBA00023163"/>
    </source>
</evidence>
<dbReference type="EMBL" id="VOHL01000001">
    <property type="protein sequence ID" value="TWS99131.1"/>
    <property type="molecule type" value="Genomic_DNA"/>
</dbReference>
<dbReference type="RefSeq" id="WP_146566388.1">
    <property type="nucleotide sequence ID" value="NZ_VOHL01000001.1"/>
</dbReference>
<name>A0A5C5SGU5_9STRE</name>
<dbReference type="GO" id="GO:0003700">
    <property type="term" value="F:DNA-binding transcription factor activity"/>
    <property type="evidence" value="ECO:0007669"/>
    <property type="project" value="InterPro"/>
</dbReference>
<dbReference type="GO" id="GO:0003677">
    <property type="term" value="F:DNA binding"/>
    <property type="evidence" value="ECO:0007669"/>
    <property type="project" value="UniProtKB-KW"/>
</dbReference>
<dbReference type="Gene3D" id="1.10.10.10">
    <property type="entry name" value="Winged helix-like DNA-binding domain superfamily/Winged helix DNA-binding domain"/>
    <property type="match status" value="1"/>
</dbReference>
<sequence length="304" mass="34573">MNIQQLRYVVAIARSGTFREAASSLFVSQPSLSVSIKDLEEELGFKIFTRTATGAVLTKRGRLFMEKAQKLVTNFESFENQYSQLIGRDRDFSLASQHYDFLPDLILQFAKAYPEYNQFRIFESTTIQILDEVVEGYSELGLIYLNEQNRPSLLAKMEQEGLEYIELATFQTHIYLRQAHPLAEKSLLTIDDLANLPTVRFTQEKDEYLYYFEHLVDRRSSSAIFNVTDRATLTGILEQTDAYATGSGFVPPSSGQIIALPLADDSVNHLVYVKRSEMALSPCADKFVETMKTYFEQAGKGRKA</sequence>
<keyword evidence="7" id="KW-1185">Reference proteome</keyword>
<feature type="domain" description="HTH lysR-type" evidence="5">
    <location>
        <begin position="1"/>
        <end position="58"/>
    </location>
</feature>
<comment type="caution">
    <text evidence="6">The sequence shown here is derived from an EMBL/GenBank/DDBJ whole genome shotgun (WGS) entry which is preliminary data.</text>
</comment>
<dbReference type="InterPro" id="IPR005119">
    <property type="entry name" value="LysR_subst-bd"/>
</dbReference>
<organism evidence="6 7">
    <name type="scientific">Streptococcus cuniculipharyngis</name>
    <dbReference type="NCBI Taxonomy" id="1562651"/>
    <lineage>
        <taxon>Bacteria</taxon>
        <taxon>Bacillati</taxon>
        <taxon>Bacillota</taxon>
        <taxon>Bacilli</taxon>
        <taxon>Lactobacillales</taxon>
        <taxon>Streptococcaceae</taxon>
        <taxon>Streptococcus</taxon>
    </lineage>
</organism>
<accession>A0A5C5SGU5</accession>
<evidence type="ECO:0000256" key="2">
    <source>
        <dbReference type="ARBA" id="ARBA00023015"/>
    </source>
</evidence>
<proteinExistence type="inferred from homology"/>
<gene>
    <name evidence="6" type="ORF">FRX57_02710</name>
</gene>
<dbReference type="PANTHER" id="PTHR30346">
    <property type="entry name" value="TRANSCRIPTIONAL DUAL REGULATOR HCAR-RELATED"/>
    <property type="match status" value="1"/>
</dbReference>
<dbReference type="GO" id="GO:0032993">
    <property type="term" value="C:protein-DNA complex"/>
    <property type="evidence" value="ECO:0007669"/>
    <property type="project" value="TreeGrafter"/>
</dbReference>
<dbReference type="InterPro" id="IPR036388">
    <property type="entry name" value="WH-like_DNA-bd_sf"/>
</dbReference>
<dbReference type="PRINTS" id="PR00039">
    <property type="entry name" value="HTHLYSR"/>
</dbReference>
<dbReference type="InterPro" id="IPR036390">
    <property type="entry name" value="WH_DNA-bd_sf"/>
</dbReference>
<protein>
    <submittedName>
        <fullName evidence="6">LysR family transcriptional regulator</fullName>
    </submittedName>
</protein>
<dbReference type="PANTHER" id="PTHR30346:SF0">
    <property type="entry name" value="HCA OPERON TRANSCRIPTIONAL ACTIVATOR HCAR"/>
    <property type="match status" value="1"/>
</dbReference>
<evidence type="ECO:0000259" key="5">
    <source>
        <dbReference type="PROSITE" id="PS50931"/>
    </source>
</evidence>
<keyword evidence="3" id="KW-0238">DNA-binding</keyword>
<evidence type="ECO:0000256" key="3">
    <source>
        <dbReference type="ARBA" id="ARBA00023125"/>
    </source>
</evidence>
<dbReference type="CDD" id="cd05466">
    <property type="entry name" value="PBP2_LTTR_substrate"/>
    <property type="match status" value="1"/>
</dbReference>
<dbReference type="Pfam" id="PF00126">
    <property type="entry name" value="HTH_1"/>
    <property type="match status" value="1"/>
</dbReference>
<keyword evidence="2" id="KW-0805">Transcription regulation</keyword>
<dbReference type="Pfam" id="PF03466">
    <property type="entry name" value="LysR_substrate"/>
    <property type="match status" value="1"/>
</dbReference>
<dbReference type="PROSITE" id="PS50931">
    <property type="entry name" value="HTH_LYSR"/>
    <property type="match status" value="1"/>
</dbReference>
<dbReference type="InterPro" id="IPR000847">
    <property type="entry name" value="LysR_HTH_N"/>
</dbReference>
<evidence type="ECO:0000256" key="1">
    <source>
        <dbReference type="ARBA" id="ARBA00009437"/>
    </source>
</evidence>